<dbReference type="GO" id="GO:0008703">
    <property type="term" value="F:5-amino-6-(5-phosphoribosylamino)uracil reductase activity"/>
    <property type="evidence" value="ECO:0007669"/>
    <property type="project" value="InterPro"/>
</dbReference>
<dbReference type="InterPro" id="IPR024072">
    <property type="entry name" value="DHFR-like_dom_sf"/>
</dbReference>
<evidence type="ECO:0000259" key="1">
    <source>
        <dbReference type="Pfam" id="PF01872"/>
    </source>
</evidence>
<dbReference type="InterPro" id="IPR050765">
    <property type="entry name" value="Riboflavin_Biosynth_HTPR"/>
</dbReference>
<dbReference type="Pfam" id="PF01872">
    <property type="entry name" value="RibD_C"/>
    <property type="match status" value="1"/>
</dbReference>
<accession>A0A9X2WE18</accession>
<sequence>MSHAVNIRAFIACSLDGFIARSNGDLDWLENPAFAVEGEDFGYAQFMAKTSCLIMGRNTFEKVLTFGEWPYDGTRVIVLSQSLKTLPETHRDKAELSAESPLTLTERLNSEGEQSLYIDGGRLIQSFLQQGLINELTLTRIPLLLGSGIPLFGELKNDIVLELIDSKSYANGFVQSHYRIPD</sequence>
<proteinExistence type="predicted"/>
<feature type="domain" description="Bacterial bifunctional deaminase-reductase C-terminal" evidence="1">
    <location>
        <begin position="7"/>
        <end position="174"/>
    </location>
</feature>
<evidence type="ECO:0000313" key="3">
    <source>
        <dbReference type="Proteomes" id="UP001147830"/>
    </source>
</evidence>
<reference evidence="2" key="1">
    <citation type="journal article" date="2022" name="Front. Microbiol.">
        <title>Genome-based taxonomic rearrangement of Oceanobacter-related bacteria including the description of Thalassolituus hydrocarbonoclasticus sp. nov. and Thalassolituus pacificus sp. nov. and emended description of the genus Thalassolituus.</title>
        <authorList>
            <person name="Dong C."/>
            <person name="Wei L."/>
            <person name="Wang J."/>
            <person name="Lai Q."/>
            <person name="Huang Z."/>
            <person name="Shao Z."/>
        </authorList>
    </citation>
    <scope>NUCLEOTIDE SEQUENCE</scope>
    <source>
        <strain evidence="2">59MF3M-4</strain>
    </source>
</reference>
<gene>
    <name evidence="2" type="ORF">NYR02_06780</name>
</gene>
<evidence type="ECO:0000313" key="2">
    <source>
        <dbReference type="EMBL" id="MCT7358719.1"/>
    </source>
</evidence>
<organism evidence="2 3">
    <name type="scientific">Thalassolituus pacificus</name>
    <dbReference type="NCBI Taxonomy" id="2975440"/>
    <lineage>
        <taxon>Bacteria</taxon>
        <taxon>Pseudomonadati</taxon>
        <taxon>Pseudomonadota</taxon>
        <taxon>Gammaproteobacteria</taxon>
        <taxon>Oceanospirillales</taxon>
        <taxon>Oceanospirillaceae</taxon>
        <taxon>Thalassolituus</taxon>
    </lineage>
</organism>
<name>A0A9X2WE18_9GAMM</name>
<dbReference type="InterPro" id="IPR002734">
    <property type="entry name" value="RibDG_C"/>
</dbReference>
<dbReference type="EMBL" id="JAOANI010000014">
    <property type="protein sequence ID" value="MCT7358719.1"/>
    <property type="molecule type" value="Genomic_DNA"/>
</dbReference>
<protein>
    <submittedName>
        <fullName evidence="2">Dihydrofolate reductase family protein</fullName>
    </submittedName>
</protein>
<dbReference type="Gene3D" id="3.40.430.10">
    <property type="entry name" value="Dihydrofolate Reductase, subunit A"/>
    <property type="match status" value="1"/>
</dbReference>
<dbReference type="GO" id="GO:0009231">
    <property type="term" value="P:riboflavin biosynthetic process"/>
    <property type="evidence" value="ECO:0007669"/>
    <property type="project" value="InterPro"/>
</dbReference>
<dbReference type="AlphaFoldDB" id="A0A9X2WE18"/>
<comment type="caution">
    <text evidence="2">The sequence shown here is derived from an EMBL/GenBank/DDBJ whole genome shotgun (WGS) entry which is preliminary data.</text>
</comment>
<dbReference type="PANTHER" id="PTHR38011">
    <property type="entry name" value="DIHYDROFOLATE REDUCTASE FAMILY PROTEIN (AFU_ORTHOLOGUE AFUA_8G06820)"/>
    <property type="match status" value="1"/>
</dbReference>
<dbReference type="RefSeq" id="WP_260975606.1">
    <property type="nucleotide sequence ID" value="NZ_JAOANI010000014.1"/>
</dbReference>
<dbReference type="PANTHER" id="PTHR38011:SF11">
    <property type="entry name" value="2,5-DIAMINO-6-RIBOSYLAMINO-4(3H)-PYRIMIDINONE 5'-PHOSPHATE REDUCTASE"/>
    <property type="match status" value="1"/>
</dbReference>
<keyword evidence="3" id="KW-1185">Reference proteome</keyword>
<reference evidence="2" key="2">
    <citation type="submission" date="2022-08" db="EMBL/GenBank/DDBJ databases">
        <authorList>
            <person name="Dong C."/>
        </authorList>
    </citation>
    <scope>NUCLEOTIDE SEQUENCE</scope>
    <source>
        <strain evidence="2">59MF3M-4</strain>
    </source>
</reference>
<dbReference type="Proteomes" id="UP001147830">
    <property type="component" value="Unassembled WGS sequence"/>
</dbReference>
<dbReference type="SUPFAM" id="SSF53597">
    <property type="entry name" value="Dihydrofolate reductase-like"/>
    <property type="match status" value="1"/>
</dbReference>